<gene>
    <name evidence="3" type="ORF">LY90DRAFT_676187</name>
</gene>
<feature type="region of interest" description="Disordered" evidence="1">
    <location>
        <begin position="295"/>
        <end position="328"/>
    </location>
</feature>
<evidence type="ECO:0000256" key="1">
    <source>
        <dbReference type="SAM" id="MobiDB-lite"/>
    </source>
</evidence>
<feature type="domain" description="RUN" evidence="2">
    <location>
        <begin position="39"/>
        <end position="200"/>
    </location>
</feature>
<evidence type="ECO:0000259" key="2">
    <source>
        <dbReference type="PROSITE" id="PS50826"/>
    </source>
</evidence>
<dbReference type="SUPFAM" id="SSF140741">
    <property type="entry name" value="RUN domain-like"/>
    <property type="match status" value="1"/>
</dbReference>
<dbReference type="Gene3D" id="1.20.58.900">
    <property type="match status" value="1"/>
</dbReference>
<evidence type="ECO:0000313" key="4">
    <source>
        <dbReference type="Proteomes" id="UP000193920"/>
    </source>
</evidence>
<sequence>MSTEKELITQERTQLLNNFRSSLDAIVQKASQDSKVPITEEEPQLEKFCSTMEGILQFGFKHENKDIPLLEDVWNFISSTLKKNSLEDLDNEQQNIKTSNDSINMKKQEITRNMLSIVDYVSNYCKEENEIISSVKIWIQASLVHQVFSLQWQILMNDVKALKDNYQDWAILRTLDDSILISGFLNVFDTINFNINIIPFEILEDDESFIPQKIFTDTMGNIRETINSTLQRTSVHLQKLQQNINDRNIQSLKDKITKNEKEISQLQEEKQKMQQEINALHLTLEAERRLRQHLENELESIHQKVKSSSNNNNNPSNDPTKDNKEEEK</sequence>
<name>A0A1Y2AG92_9FUNG</name>
<protein>
    <recommendedName>
        <fullName evidence="2">RUN domain-containing protein</fullName>
    </recommendedName>
</protein>
<dbReference type="EMBL" id="MCOG01000262">
    <property type="protein sequence ID" value="ORY21613.1"/>
    <property type="molecule type" value="Genomic_DNA"/>
</dbReference>
<feature type="compositionally biased region" description="Basic and acidic residues" evidence="1">
    <location>
        <begin position="319"/>
        <end position="328"/>
    </location>
</feature>
<feature type="compositionally biased region" description="Low complexity" evidence="1">
    <location>
        <begin position="307"/>
        <end position="317"/>
    </location>
</feature>
<dbReference type="CDD" id="cd17671">
    <property type="entry name" value="RUN"/>
    <property type="match status" value="1"/>
</dbReference>
<dbReference type="InterPro" id="IPR004012">
    <property type="entry name" value="Run_dom"/>
</dbReference>
<dbReference type="Pfam" id="PF02759">
    <property type="entry name" value="RUN"/>
    <property type="match status" value="1"/>
</dbReference>
<dbReference type="InterPro" id="IPR037213">
    <property type="entry name" value="Run_dom_sf"/>
</dbReference>
<dbReference type="PROSITE" id="PS50826">
    <property type="entry name" value="RUN"/>
    <property type="match status" value="1"/>
</dbReference>
<organism evidence="3 4">
    <name type="scientific">Neocallimastix californiae</name>
    <dbReference type="NCBI Taxonomy" id="1754190"/>
    <lineage>
        <taxon>Eukaryota</taxon>
        <taxon>Fungi</taxon>
        <taxon>Fungi incertae sedis</taxon>
        <taxon>Chytridiomycota</taxon>
        <taxon>Chytridiomycota incertae sedis</taxon>
        <taxon>Neocallimastigomycetes</taxon>
        <taxon>Neocallimastigales</taxon>
        <taxon>Neocallimastigaceae</taxon>
        <taxon>Neocallimastix</taxon>
    </lineage>
</organism>
<accession>A0A1Y2AG92</accession>
<dbReference type="Proteomes" id="UP000193920">
    <property type="component" value="Unassembled WGS sequence"/>
</dbReference>
<keyword evidence="4" id="KW-1185">Reference proteome</keyword>
<proteinExistence type="predicted"/>
<reference evidence="3 4" key="1">
    <citation type="submission" date="2016-08" db="EMBL/GenBank/DDBJ databases">
        <title>A Parts List for Fungal Cellulosomes Revealed by Comparative Genomics.</title>
        <authorList>
            <consortium name="DOE Joint Genome Institute"/>
            <person name="Haitjema C.H."/>
            <person name="Gilmore S.P."/>
            <person name="Henske J.K."/>
            <person name="Solomon K.V."/>
            <person name="De Groot R."/>
            <person name="Kuo A."/>
            <person name="Mondo S.J."/>
            <person name="Salamov A.A."/>
            <person name="Labutti K."/>
            <person name="Zhao Z."/>
            <person name="Chiniquy J."/>
            <person name="Barry K."/>
            <person name="Brewer H.M."/>
            <person name="Purvine S.O."/>
            <person name="Wright A.T."/>
            <person name="Boxma B."/>
            <person name="Van Alen T."/>
            <person name="Hackstein J.H."/>
            <person name="Baker S.E."/>
            <person name="Grigoriev I.V."/>
            <person name="O'Malley M.A."/>
        </authorList>
    </citation>
    <scope>NUCLEOTIDE SEQUENCE [LARGE SCALE GENOMIC DNA]</scope>
    <source>
        <strain evidence="3 4">G1</strain>
    </source>
</reference>
<evidence type="ECO:0000313" key="3">
    <source>
        <dbReference type="EMBL" id="ORY21613.1"/>
    </source>
</evidence>
<dbReference type="OrthoDB" id="660555at2759"/>
<comment type="caution">
    <text evidence="3">The sequence shown here is derived from an EMBL/GenBank/DDBJ whole genome shotgun (WGS) entry which is preliminary data.</text>
</comment>
<dbReference type="AlphaFoldDB" id="A0A1Y2AG92"/>